<accession>A0ABQ6HEP8</accession>
<organism evidence="3 4">
    <name type="scientific">Thalassotalea loyana</name>
    <dbReference type="NCBI Taxonomy" id="280483"/>
    <lineage>
        <taxon>Bacteria</taxon>
        <taxon>Pseudomonadati</taxon>
        <taxon>Pseudomonadota</taxon>
        <taxon>Gammaproteobacteria</taxon>
        <taxon>Alteromonadales</taxon>
        <taxon>Colwelliaceae</taxon>
        <taxon>Thalassotalea</taxon>
    </lineage>
</organism>
<gene>
    <name evidence="3" type="ORF">tloyanaT_27270</name>
</gene>
<feature type="compositionally biased region" description="Polar residues" evidence="1">
    <location>
        <begin position="33"/>
        <end position="45"/>
    </location>
</feature>
<feature type="compositionally biased region" description="Basic and acidic residues" evidence="1">
    <location>
        <begin position="46"/>
        <end position="55"/>
    </location>
</feature>
<feature type="compositionally biased region" description="Low complexity" evidence="1">
    <location>
        <begin position="56"/>
        <end position="65"/>
    </location>
</feature>
<sequence length="128" mass="14257">MIFRSFILIVMLFAHIGQSFAIVSMNCQDMHNQMSTPSGHHQSMQMDHHTDDLHANHSNSVSSSEHQSNDGCCGDECMCPNNGCSFTVFILPIQNKQSKVSADKACVHYLTSHYQTPQTSLFRPPISA</sequence>
<feature type="signal peptide" evidence="2">
    <location>
        <begin position="1"/>
        <end position="21"/>
    </location>
</feature>
<evidence type="ECO:0000256" key="2">
    <source>
        <dbReference type="SAM" id="SignalP"/>
    </source>
</evidence>
<feature type="region of interest" description="Disordered" evidence="1">
    <location>
        <begin position="33"/>
        <end position="65"/>
    </location>
</feature>
<name>A0ABQ6HEP8_9GAMM</name>
<keyword evidence="2" id="KW-0732">Signal</keyword>
<feature type="chain" id="PRO_5046063700" description="CopL family metal-binding regulatory protein" evidence="2">
    <location>
        <begin position="22"/>
        <end position="128"/>
    </location>
</feature>
<keyword evidence="4" id="KW-1185">Reference proteome</keyword>
<dbReference type="EMBL" id="BSSV01000006">
    <property type="protein sequence ID" value="GLX86474.1"/>
    <property type="molecule type" value="Genomic_DNA"/>
</dbReference>
<protein>
    <recommendedName>
        <fullName evidence="5">CopL family metal-binding regulatory protein</fullName>
    </recommendedName>
</protein>
<dbReference type="RefSeq" id="WP_284299538.1">
    <property type="nucleotide sequence ID" value="NZ_BSSV01000006.1"/>
</dbReference>
<comment type="caution">
    <text evidence="3">The sequence shown here is derived from an EMBL/GenBank/DDBJ whole genome shotgun (WGS) entry which is preliminary data.</text>
</comment>
<evidence type="ECO:0008006" key="5">
    <source>
        <dbReference type="Google" id="ProtNLM"/>
    </source>
</evidence>
<proteinExistence type="predicted"/>
<evidence type="ECO:0000313" key="4">
    <source>
        <dbReference type="Proteomes" id="UP001157134"/>
    </source>
</evidence>
<evidence type="ECO:0000313" key="3">
    <source>
        <dbReference type="EMBL" id="GLX86474.1"/>
    </source>
</evidence>
<dbReference type="Proteomes" id="UP001157134">
    <property type="component" value="Unassembled WGS sequence"/>
</dbReference>
<evidence type="ECO:0000256" key="1">
    <source>
        <dbReference type="SAM" id="MobiDB-lite"/>
    </source>
</evidence>
<reference evidence="3 4" key="1">
    <citation type="submission" date="2023-03" db="EMBL/GenBank/DDBJ databases">
        <title>Thalassotalea loyana LMG 22536T draft genome sequence.</title>
        <authorList>
            <person name="Sawabe T."/>
        </authorList>
    </citation>
    <scope>NUCLEOTIDE SEQUENCE [LARGE SCALE GENOMIC DNA]</scope>
    <source>
        <strain evidence="3 4">LMG 22536</strain>
    </source>
</reference>